<dbReference type="Pfam" id="PF13426">
    <property type="entry name" value="PAS_9"/>
    <property type="match status" value="1"/>
</dbReference>
<keyword evidence="15" id="KW-1185">Reference proteome</keyword>
<keyword evidence="3 9" id="KW-0597">Phosphoprotein</keyword>
<dbReference type="InterPro" id="IPR001789">
    <property type="entry name" value="Sig_transdc_resp-reg_receiver"/>
</dbReference>
<keyword evidence="10" id="KW-0812">Transmembrane</keyword>
<dbReference type="SMART" id="SM00448">
    <property type="entry name" value="REC"/>
    <property type="match status" value="1"/>
</dbReference>
<dbReference type="AlphaFoldDB" id="A0A0D2JCF3"/>
<dbReference type="InterPro" id="IPR011006">
    <property type="entry name" value="CheY-like_superfamily"/>
</dbReference>
<dbReference type="Gene3D" id="3.40.50.2300">
    <property type="match status" value="1"/>
</dbReference>
<dbReference type="EMBL" id="AZAC01000016">
    <property type="protein sequence ID" value="KIX13436.1"/>
    <property type="molecule type" value="Genomic_DNA"/>
</dbReference>
<evidence type="ECO:0000256" key="2">
    <source>
        <dbReference type="ARBA" id="ARBA00012438"/>
    </source>
</evidence>
<dbReference type="SUPFAM" id="SSF55874">
    <property type="entry name" value="ATPase domain of HSP90 chaperone/DNA topoisomerase II/histidine kinase"/>
    <property type="match status" value="1"/>
</dbReference>
<feature type="transmembrane region" description="Helical" evidence="10">
    <location>
        <begin position="149"/>
        <end position="171"/>
    </location>
</feature>
<feature type="domain" description="PAS" evidence="13">
    <location>
        <begin position="206"/>
        <end position="259"/>
    </location>
</feature>
<comment type="caution">
    <text evidence="14">The sequence shown here is derived from an EMBL/GenBank/DDBJ whole genome shotgun (WGS) entry which is preliminary data.</text>
</comment>
<evidence type="ECO:0000259" key="11">
    <source>
        <dbReference type="PROSITE" id="PS50109"/>
    </source>
</evidence>
<evidence type="ECO:0000256" key="5">
    <source>
        <dbReference type="ARBA" id="ARBA00022741"/>
    </source>
</evidence>
<reference evidence="14 15" key="1">
    <citation type="submission" date="2013-11" db="EMBL/GenBank/DDBJ databases">
        <title>Metagenomic analysis of a methanogenic consortium involved in long chain n-alkane degradation.</title>
        <authorList>
            <person name="Davidova I.A."/>
            <person name="Callaghan A.V."/>
            <person name="Wawrik B."/>
            <person name="Pruitt S."/>
            <person name="Marks C."/>
            <person name="Duncan K.E."/>
            <person name="Suflita J.M."/>
        </authorList>
    </citation>
    <scope>NUCLEOTIDE SEQUENCE [LARGE SCALE GENOMIC DNA]</scope>
    <source>
        <strain evidence="14 15">SPR</strain>
    </source>
</reference>
<dbReference type="InterPro" id="IPR005467">
    <property type="entry name" value="His_kinase_dom"/>
</dbReference>
<evidence type="ECO:0000256" key="8">
    <source>
        <dbReference type="ARBA" id="ARBA00023012"/>
    </source>
</evidence>
<evidence type="ECO:0000259" key="13">
    <source>
        <dbReference type="PROSITE" id="PS50112"/>
    </source>
</evidence>
<dbReference type="SUPFAM" id="SSF52172">
    <property type="entry name" value="CheY-like"/>
    <property type="match status" value="1"/>
</dbReference>
<dbReference type="SMART" id="SM00387">
    <property type="entry name" value="HATPase_c"/>
    <property type="match status" value="1"/>
</dbReference>
<keyword evidence="6" id="KW-0418">Kinase</keyword>
<dbReference type="InParanoid" id="A0A0D2JCF3"/>
<protein>
    <recommendedName>
        <fullName evidence="2">histidine kinase</fullName>
        <ecNumber evidence="2">2.7.13.3</ecNumber>
    </recommendedName>
</protein>
<keyword evidence="8" id="KW-0902">Two-component regulatory system</keyword>
<keyword evidence="10" id="KW-0472">Membrane</keyword>
<dbReference type="CDD" id="cd00130">
    <property type="entry name" value="PAS"/>
    <property type="match status" value="1"/>
</dbReference>
<dbReference type="GO" id="GO:0005524">
    <property type="term" value="F:ATP binding"/>
    <property type="evidence" value="ECO:0007669"/>
    <property type="project" value="UniProtKB-KW"/>
</dbReference>
<dbReference type="SUPFAM" id="SSF55785">
    <property type="entry name" value="PYP-like sensor domain (PAS domain)"/>
    <property type="match status" value="1"/>
</dbReference>
<feature type="domain" description="Histidine kinase" evidence="11">
    <location>
        <begin position="341"/>
        <end position="566"/>
    </location>
</feature>
<gene>
    <name evidence="14" type="ORF">X474_14490</name>
</gene>
<accession>A0A0D2JCF3</accession>
<dbReference type="SMART" id="SM00388">
    <property type="entry name" value="HisKA"/>
    <property type="match status" value="1"/>
</dbReference>
<dbReference type="Pfam" id="PF02518">
    <property type="entry name" value="HATPase_c"/>
    <property type="match status" value="1"/>
</dbReference>
<evidence type="ECO:0000256" key="3">
    <source>
        <dbReference type="ARBA" id="ARBA00022553"/>
    </source>
</evidence>
<keyword evidence="10" id="KW-1133">Transmembrane helix</keyword>
<dbReference type="Pfam" id="PF00512">
    <property type="entry name" value="HisKA"/>
    <property type="match status" value="1"/>
</dbReference>
<evidence type="ECO:0000256" key="6">
    <source>
        <dbReference type="ARBA" id="ARBA00022777"/>
    </source>
</evidence>
<evidence type="ECO:0000313" key="14">
    <source>
        <dbReference type="EMBL" id="KIX13436.1"/>
    </source>
</evidence>
<feature type="domain" description="Response regulatory" evidence="12">
    <location>
        <begin position="589"/>
        <end position="705"/>
    </location>
</feature>
<dbReference type="NCBIfam" id="TIGR00229">
    <property type="entry name" value="sensory_box"/>
    <property type="match status" value="1"/>
</dbReference>
<evidence type="ECO:0000256" key="1">
    <source>
        <dbReference type="ARBA" id="ARBA00000085"/>
    </source>
</evidence>
<dbReference type="Pfam" id="PF09084">
    <property type="entry name" value="NMT1"/>
    <property type="match status" value="1"/>
</dbReference>
<dbReference type="STRING" id="1429043.X474_14490"/>
<dbReference type="InterPro" id="IPR035965">
    <property type="entry name" value="PAS-like_dom_sf"/>
</dbReference>
<dbReference type="InterPro" id="IPR004358">
    <property type="entry name" value="Sig_transdc_His_kin-like_C"/>
</dbReference>
<proteinExistence type="predicted"/>
<organism evidence="14 15">
    <name type="scientific">Dethiosulfatarculus sandiegensis</name>
    <dbReference type="NCBI Taxonomy" id="1429043"/>
    <lineage>
        <taxon>Bacteria</taxon>
        <taxon>Pseudomonadati</taxon>
        <taxon>Thermodesulfobacteriota</taxon>
        <taxon>Desulfarculia</taxon>
        <taxon>Desulfarculales</taxon>
        <taxon>Desulfarculaceae</taxon>
        <taxon>Dethiosulfatarculus</taxon>
    </lineage>
</organism>
<dbReference type="CDD" id="cd00082">
    <property type="entry name" value="HisKA"/>
    <property type="match status" value="1"/>
</dbReference>
<dbReference type="GO" id="GO:0000155">
    <property type="term" value="F:phosphorelay sensor kinase activity"/>
    <property type="evidence" value="ECO:0007669"/>
    <property type="project" value="InterPro"/>
</dbReference>
<dbReference type="InterPro" id="IPR000014">
    <property type="entry name" value="PAS"/>
</dbReference>
<dbReference type="EC" id="2.7.13.3" evidence="2"/>
<dbReference type="Proteomes" id="UP000032233">
    <property type="component" value="Unassembled WGS sequence"/>
</dbReference>
<dbReference type="PROSITE" id="PS50109">
    <property type="entry name" value="HIS_KIN"/>
    <property type="match status" value="1"/>
</dbReference>
<dbReference type="InterPro" id="IPR036890">
    <property type="entry name" value="HATPase_C_sf"/>
</dbReference>
<dbReference type="PROSITE" id="PS50112">
    <property type="entry name" value="PAS"/>
    <property type="match status" value="1"/>
</dbReference>
<dbReference type="PROSITE" id="PS50110">
    <property type="entry name" value="RESPONSE_REGULATORY"/>
    <property type="match status" value="1"/>
</dbReference>
<dbReference type="Gene3D" id="1.10.287.130">
    <property type="match status" value="1"/>
</dbReference>
<name>A0A0D2JCF3_9BACT</name>
<evidence type="ECO:0000256" key="7">
    <source>
        <dbReference type="ARBA" id="ARBA00022840"/>
    </source>
</evidence>
<dbReference type="CDD" id="cd17535">
    <property type="entry name" value="REC_NarL-like"/>
    <property type="match status" value="1"/>
</dbReference>
<feature type="modified residue" description="4-aspartylphosphate" evidence="9">
    <location>
        <position position="640"/>
    </location>
</feature>
<dbReference type="FunCoup" id="A0A0D2JCF3">
    <property type="interactions" value="137"/>
</dbReference>
<dbReference type="PANTHER" id="PTHR43065:SF46">
    <property type="entry name" value="C4-DICARBOXYLATE TRANSPORT SENSOR PROTEIN DCTB"/>
    <property type="match status" value="1"/>
</dbReference>
<dbReference type="InterPro" id="IPR036097">
    <property type="entry name" value="HisK_dim/P_sf"/>
</dbReference>
<keyword evidence="5" id="KW-0547">Nucleotide-binding</keyword>
<evidence type="ECO:0000313" key="15">
    <source>
        <dbReference type="Proteomes" id="UP000032233"/>
    </source>
</evidence>
<keyword evidence="4" id="KW-0808">Transferase</keyword>
<evidence type="ECO:0000256" key="4">
    <source>
        <dbReference type="ARBA" id="ARBA00022679"/>
    </source>
</evidence>
<comment type="catalytic activity">
    <reaction evidence="1">
        <text>ATP + protein L-histidine = ADP + protein N-phospho-L-histidine.</text>
        <dbReference type="EC" id="2.7.13.3"/>
    </reaction>
</comment>
<evidence type="ECO:0000256" key="10">
    <source>
        <dbReference type="SAM" id="Phobius"/>
    </source>
</evidence>
<dbReference type="PATRIC" id="fig|1429043.3.peg.3071"/>
<dbReference type="PANTHER" id="PTHR43065">
    <property type="entry name" value="SENSOR HISTIDINE KINASE"/>
    <property type="match status" value="1"/>
</dbReference>
<dbReference type="SMART" id="SM00091">
    <property type="entry name" value="PAS"/>
    <property type="match status" value="1"/>
</dbReference>
<sequence>MTNYGQVFVPSKSGIQSILDLKGRTISVLKDDIHYQALSDLLKKFQVKVDFLFFNDYDQVMKAVEQGKAHAGVANRLWGQQSAKNYQVHPSPIVFNPIELRFASLPENKALLSILDKHLAEYKKNVNSPYYQTLNRWLAASGDFKVPFWVYWSLALVLLVALFFLMASVFLRKQVNKQTHDLKVEKDNLKQEVGERIRAEQALRESEGRFRDIFDFSGDAIFIHDLDGKILEVNQAANRYYGFTRDEFLKVKLKDLIAPAYSYLLPERMKLVEGKGQVVFESVHLRKDDLEFPVEVNSRRMIFQGQTCILGIVRDLTERKKTEARLRQAQKMEAVGTLAGGIAHDFNNILAAIMGFAELARMDAQQGKVNPDDLERILFSANRAKKLVQQILTFSNKVEPECRPLDLNQAIEHSLELLRHTIPQKVGLNLALSANLRPVEADRSQIGQVILSLANNAFQAMPKGGELKIETQNISHDNNSRACPTCGLNLNGDWVVLKVHDTGRGIAQKDLPRIFDPFFTTKGLGKGSGLGLSMSLGIVRNHGGHLFCETNLGKGSCFMVYLPARELVSQQKIRKVWVEQARPPRGNETLLLVDDLKDLLHMGSRVLRSAGYQVLTAASGEEALKVFERKKEQIDLIVMDLGMPGMGGQKALLEIHKQDAQAKVIIASGYSRGQQLQQALNAGASGFVAKPYLPEELLQKVRDVLDG</sequence>
<dbReference type="SUPFAM" id="SSF53850">
    <property type="entry name" value="Periplasmic binding protein-like II"/>
    <property type="match status" value="1"/>
</dbReference>
<dbReference type="SUPFAM" id="SSF47384">
    <property type="entry name" value="Homodimeric domain of signal transducing histidine kinase"/>
    <property type="match status" value="1"/>
</dbReference>
<dbReference type="InterPro" id="IPR003594">
    <property type="entry name" value="HATPase_dom"/>
</dbReference>
<keyword evidence="7" id="KW-0067">ATP-binding</keyword>
<dbReference type="InterPro" id="IPR015168">
    <property type="entry name" value="SsuA/THI5"/>
</dbReference>
<evidence type="ECO:0000256" key="9">
    <source>
        <dbReference type="PROSITE-ProRule" id="PRU00169"/>
    </source>
</evidence>
<dbReference type="Gene3D" id="3.30.565.10">
    <property type="entry name" value="Histidine kinase-like ATPase, C-terminal domain"/>
    <property type="match status" value="1"/>
</dbReference>
<dbReference type="PRINTS" id="PR00344">
    <property type="entry name" value="BCTRLSENSOR"/>
</dbReference>
<dbReference type="InterPro" id="IPR003661">
    <property type="entry name" value="HisK_dim/P_dom"/>
</dbReference>
<dbReference type="Pfam" id="PF00072">
    <property type="entry name" value="Response_reg"/>
    <property type="match status" value="1"/>
</dbReference>
<dbReference type="Gene3D" id="3.30.450.20">
    <property type="entry name" value="PAS domain"/>
    <property type="match status" value="1"/>
</dbReference>
<dbReference type="Gene3D" id="3.40.190.10">
    <property type="entry name" value="Periplasmic binding protein-like II"/>
    <property type="match status" value="1"/>
</dbReference>
<evidence type="ECO:0000259" key="12">
    <source>
        <dbReference type="PROSITE" id="PS50110"/>
    </source>
</evidence>
<dbReference type="InterPro" id="IPR058245">
    <property type="entry name" value="NreC/VraR/RcsB-like_REC"/>
</dbReference>